<dbReference type="AlphaFoldDB" id="A0A812IWB5"/>
<accession>A0A812IWB5</accession>
<organism evidence="1 2">
    <name type="scientific">Symbiodinium pilosum</name>
    <name type="common">Dinoflagellate</name>
    <dbReference type="NCBI Taxonomy" id="2952"/>
    <lineage>
        <taxon>Eukaryota</taxon>
        <taxon>Sar</taxon>
        <taxon>Alveolata</taxon>
        <taxon>Dinophyceae</taxon>
        <taxon>Suessiales</taxon>
        <taxon>Symbiodiniaceae</taxon>
        <taxon>Symbiodinium</taxon>
    </lineage>
</organism>
<dbReference type="Proteomes" id="UP000649617">
    <property type="component" value="Unassembled WGS sequence"/>
</dbReference>
<evidence type="ECO:0000313" key="1">
    <source>
        <dbReference type="EMBL" id="CAE7174069.1"/>
    </source>
</evidence>
<gene>
    <name evidence="1" type="ORF">SPIL2461_LOCUS830</name>
</gene>
<keyword evidence="2" id="KW-1185">Reference proteome</keyword>
<sequence length="105" mass="11310">MRWASHSARFARCRNAHLSSFARQVNIGLQGHRALATCAPLVRLCAEPRPAQGFVEQRAKTPGSLSRVTNGEGLEDADAATQQVVAEMLESIVNSFTTGTLSLSE</sequence>
<name>A0A812IWB5_SYMPI</name>
<dbReference type="EMBL" id="CAJNIZ010000748">
    <property type="protein sequence ID" value="CAE7174069.1"/>
    <property type="molecule type" value="Genomic_DNA"/>
</dbReference>
<dbReference type="OrthoDB" id="427903at2759"/>
<feature type="non-terminal residue" evidence="1">
    <location>
        <position position="105"/>
    </location>
</feature>
<evidence type="ECO:0000313" key="2">
    <source>
        <dbReference type="Proteomes" id="UP000649617"/>
    </source>
</evidence>
<protein>
    <submittedName>
        <fullName evidence="1">Uncharacterized protein</fullName>
    </submittedName>
</protein>
<comment type="caution">
    <text evidence="1">The sequence shown here is derived from an EMBL/GenBank/DDBJ whole genome shotgun (WGS) entry which is preliminary data.</text>
</comment>
<reference evidence="1" key="1">
    <citation type="submission" date="2021-02" db="EMBL/GenBank/DDBJ databases">
        <authorList>
            <person name="Dougan E. K."/>
            <person name="Rhodes N."/>
            <person name="Thang M."/>
            <person name="Chan C."/>
        </authorList>
    </citation>
    <scope>NUCLEOTIDE SEQUENCE</scope>
</reference>
<proteinExistence type="predicted"/>